<name>A0A0Q2RNU1_MYCGO</name>
<comment type="caution">
    <text evidence="2">The sequence shown here is derived from an EMBL/GenBank/DDBJ whole genome shotgun (WGS) entry which is preliminary data.</text>
</comment>
<sequence>MRTNTAHLTDPAPARVNAADRQPISAQEFRKKFANLWQALWRIVCGDRRLPGDLGIGSDPMGMQCDPTAPGLDNVGGSGR</sequence>
<accession>A0A0Q2RNU1</accession>
<dbReference type="Proteomes" id="UP000051677">
    <property type="component" value="Unassembled WGS sequence"/>
</dbReference>
<gene>
    <name evidence="2" type="ORF">AO501_11200</name>
</gene>
<proteinExistence type="predicted"/>
<dbReference type="EMBL" id="LKTM01000339">
    <property type="protein sequence ID" value="KQH77027.1"/>
    <property type="molecule type" value="Genomic_DNA"/>
</dbReference>
<feature type="region of interest" description="Disordered" evidence="1">
    <location>
        <begin position="58"/>
        <end position="80"/>
    </location>
</feature>
<reference evidence="2 3" key="1">
    <citation type="submission" date="2015-10" db="EMBL/GenBank/DDBJ databases">
        <title>Mycobacterium gordonae draft genome assembly.</title>
        <authorList>
            <person name="Ustinova V."/>
            <person name="Smirnova T."/>
            <person name="Blagodatskikh K."/>
            <person name="Varlamov D."/>
            <person name="Larionova E."/>
            <person name="Chernousova L."/>
        </authorList>
    </citation>
    <scope>NUCLEOTIDE SEQUENCE [LARGE SCALE GENOMIC DNA]</scope>
    <source>
        <strain evidence="2 3">CTRI 14-8773</strain>
    </source>
</reference>
<evidence type="ECO:0000256" key="1">
    <source>
        <dbReference type="SAM" id="MobiDB-lite"/>
    </source>
</evidence>
<evidence type="ECO:0000313" key="2">
    <source>
        <dbReference type="EMBL" id="KQH77027.1"/>
    </source>
</evidence>
<organism evidence="2 3">
    <name type="scientific">Mycobacterium gordonae</name>
    <dbReference type="NCBI Taxonomy" id="1778"/>
    <lineage>
        <taxon>Bacteria</taxon>
        <taxon>Bacillati</taxon>
        <taxon>Actinomycetota</taxon>
        <taxon>Actinomycetes</taxon>
        <taxon>Mycobacteriales</taxon>
        <taxon>Mycobacteriaceae</taxon>
        <taxon>Mycobacterium</taxon>
    </lineage>
</organism>
<dbReference type="AlphaFoldDB" id="A0A0Q2RNU1"/>
<evidence type="ECO:0000313" key="3">
    <source>
        <dbReference type="Proteomes" id="UP000051677"/>
    </source>
</evidence>
<protein>
    <submittedName>
        <fullName evidence="2">Uncharacterized protein</fullName>
    </submittedName>
</protein>